<reference evidence="3" key="1">
    <citation type="submission" date="2023-07" db="EMBL/GenBank/DDBJ databases">
        <title>30 novel species of actinomycetes from the DSMZ collection.</title>
        <authorList>
            <person name="Nouioui I."/>
        </authorList>
    </citation>
    <scope>NUCLEOTIDE SEQUENCE [LARGE SCALE GENOMIC DNA]</scope>
    <source>
        <strain evidence="3">DSM 41699</strain>
    </source>
</reference>
<protein>
    <recommendedName>
        <fullName evidence="4">DUF4232 domain-containing protein</fullName>
    </recommendedName>
</protein>
<keyword evidence="3" id="KW-1185">Reference proteome</keyword>
<organism evidence="2 3">
    <name type="scientific">Streptomyces gibsoniae</name>
    <dbReference type="NCBI Taxonomy" id="3075529"/>
    <lineage>
        <taxon>Bacteria</taxon>
        <taxon>Bacillati</taxon>
        <taxon>Actinomycetota</taxon>
        <taxon>Actinomycetes</taxon>
        <taxon>Kitasatosporales</taxon>
        <taxon>Streptomycetaceae</taxon>
        <taxon>Streptomyces</taxon>
    </lineage>
</organism>
<gene>
    <name evidence="2" type="ORF">RM764_30465</name>
</gene>
<evidence type="ECO:0008006" key="4">
    <source>
        <dbReference type="Google" id="ProtNLM"/>
    </source>
</evidence>
<keyword evidence="1" id="KW-0732">Signal</keyword>
<comment type="caution">
    <text evidence="2">The sequence shown here is derived from an EMBL/GenBank/DDBJ whole genome shotgun (WGS) entry which is preliminary data.</text>
</comment>
<evidence type="ECO:0000313" key="2">
    <source>
        <dbReference type="EMBL" id="MDT0467276.1"/>
    </source>
</evidence>
<proteinExistence type="predicted"/>
<evidence type="ECO:0000256" key="1">
    <source>
        <dbReference type="SAM" id="SignalP"/>
    </source>
</evidence>
<sequence length="176" mass="18497">MRRRTRATAVAAALSATLLAGSGMASATTTAPKAAVQPCTTNNVSFYFGGYSYGLGQRRFDLTLLAHDGITCSLSDTPLITVSSPPDETKKVPVTVNGRGGTLVLRTDSPLHATIFYSAPDTQADKREVNGLTLAMPDGTSRATNFLFPGTTDIYKSGVSVTSWETGIGMGQGEER</sequence>
<dbReference type="RefSeq" id="WP_311698735.1">
    <property type="nucleotide sequence ID" value="NZ_JAVREY010000050.1"/>
</dbReference>
<name>A0ABU2U238_9ACTN</name>
<dbReference type="Proteomes" id="UP001183809">
    <property type="component" value="Unassembled WGS sequence"/>
</dbReference>
<feature type="signal peptide" evidence="1">
    <location>
        <begin position="1"/>
        <end position="27"/>
    </location>
</feature>
<dbReference type="EMBL" id="JAVREY010000050">
    <property type="protein sequence ID" value="MDT0467276.1"/>
    <property type="molecule type" value="Genomic_DNA"/>
</dbReference>
<feature type="chain" id="PRO_5046904493" description="DUF4232 domain-containing protein" evidence="1">
    <location>
        <begin position="28"/>
        <end position="176"/>
    </location>
</feature>
<accession>A0ABU2U238</accession>
<evidence type="ECO:0000313" key="3">
    <source>
        <dbReference type="Proteomes" id="UP001183809"/>
    </source>
</evidence>